<dbReference type="AlphaFoldDB" id="A0A7J6N393"/>
<keyword evidence="3" id="KW-1185">Reference proteome</keyword>
<dbReference type="OrthoDB" id="435156at2759"/>
<evidence type="ECO:0000256" key="1">
    <source>
        <dbReference type="SAM" id="SignalP"/>
    </source>
</evidence>
<dbReference type="Proteomes" id="UP000591131">
    <property type="component" value="Unassembled WGS sequence"/>
</dbReference>
<reference evidence="2 3" key="1">
    <citation type="submission" date="2020-04" db="EMBL/GenBank/DDBJ databases">
        <title>Perkinsus chesapeaki whole genome sequence.</title>
        <authorList>
            <person name="Bogema D.R."/>
        </authorList>
    </citation>
    <scope>NUCLEOTIDE SEQUENCE [LARGE SCALE GENOMIC DNA]</scope>
    <source>
        <strain evidence="2">ATCC PRA-425</strain>
    </source>
</reference>
<name>A0A7J6N393_PERCH</name>
<proteinExistence type="predicted"/>
<gene>
    <name evidence="2" type="ORF">FOL47_008034</name>
</gene>
<comment type="caution">
    <text evidence="2">The sequence shown here is derived from an EMBL/GenBank/DDBJ whole genome shotgun (WGS) entry which is preliminary data.</text>
</comment>
<feature type="signal peptide" evidence="1">
    <location>
        <begin position="1"/>
        <end position="19"/>
    </location>
</feature>
<evidence type="ECO:0000313" key="2">
    <source>
        <dbReference type="EMBL" id="KAF4677930.1"/>
    </source>
</evidence>
<accession>A0A7J6N393</accession>
<protein>
    <submittedName>
        <fullName evidence="2">Uncharacterized protein</fullName>
    </submittedName>
</protein>
<feature type="chain" id="PRO_5029901604" evidence="1">
    <location>
        <begin position="20"/>
        <end position="254"/>
    </location>
</feature>
<evidence type="ECO:0000313" key="3">
    <source>
        <dbReference type="Proteomes" id="UP000591131"/>
    </source>
</evidence>
<dbReference type="EMBL" id="JAAPAO010000005">
    <property type="protein sequence ID" value="KAF4677930.1"/>
    <property type="molecule type" value="Genomic_DNA"/>
</dbReference>
<organism evidence="2 3">
    <name type="scientific">Perkinsus chesapeaki</name>
    <name type="common">Clam parasite</name>
    <name type="synonym">Perkinsus andrewsi</name>
    <dbReference type="NCBI Taxonomy" id="330153"/>
    <lineage>
        <taxon>Eukaryota</taxon>
        <taxon>Sar</taxon>
        <taxon>Alveolata</taxon>
        <taxon>Perkinsozoa</taxon>
        <taxon>Perkinsea</taxon>
        <taxon>Perkinsida</taxon>
        <taxon>Perkinsidae</taxon>
        <taxon>Perkinsus</taxon>
    </lineage>
</organism>
<sequence length="254" mass="26817">MMRTLTSVALFVLVRAIVGDGPTGSYCGSPHTPVGDAVLKITVTSSSTFSIEASWTPRGGETKSGSETGVGYQYYSPTGDVTVTSLDKLQDLIDKIGAPLSAEQLAHLKLKDNTLYVTNLGSFVVSIMRILINFVLSTVVCAIVGNGPTGSYCGAPDTPFGKATFKITVTSSSAFNVEGSWTPTGGETKSVRETGLEYTYEASTGDVTVKSVDKLGDLIKKLGVPISADQLAKLNYKDNTLYVTQLGNYPLKAC</sequence>
<keyword evidence="1" id="KW-0732">Signal</keyword>